<evidence type="ECO:0000313" key="1">
    <source>
        <dbReference type="EMBL" id="KAF2471948.1"/>
    </source>
</evidence>
<keyword evidence="2" id="KW-1185">Reference proteome</keyword>
<sequence>MRPMEEVYLDIYKWEMTILKNEILLPPPYPTPPNRQSNRESNLEVTILWILAVGGLSRLRGNREGESRLGLLGVADAHGWLGLRGEARDPGWDGEAVGRLGLRGEAWELSWNGKAVGRLGPGSEAGEVGGDWQAEAWLDASRLRPGGKARELALGKSANDAGQCQRKLNGRVPAKYRSYVEAPRARRMAVNFMLTIDGYIEWTCCRR</sequence>
<name>A0ACB6QY58_9PLEO</name>
<gene>
    <name evidence="1" type="ORF">BDR25DRAFT_313171</name>
</gene>
<evidence type="ECO:0000313" key="2">
    <source>
        <dbReference type="Proteomes" id="UP000799755"/>
    </source>
</evidence>
<accession>A0ACB6QY58</accession>
<reference evidence="1" key="1">
    <citation type="journal article" date="2020" name="Stud. Mycol.">
        <title>101 Dothideomycetes genomes: a test case for predicting lifestyles and emergence of pathogens.</title>
        <authorList>
            <person name="Haridas S."/>
            <person name="Albert R."/>
            <person name="Binder M."/>
            <person name="Bloem J."/>
            <person name="Labutti K."/>
            <person name="Salamov A."/>
            <person name="Andreopoulos B."/>
            <person name="Baker S."/>
            <person name="Barry K."/>
            <person name="Bills G."/>
            <person name="Bluhm B."/>
            <person name="Cannon C."/>
            <person name="Castanera R."/>
            <person name="Culley D."/>
            <person name="Daum C."/>
            <person name="Ezra D."/>
            <person name="Gonzalez J."/>
            <person name="Henrissat B."/>
            <person name="Kuo A."/>
            <person name="Liang C."/>
            <person name="Lipzen A."/>
            <person name="Lutzoni F."/>
            <person name="Magnuson J."/>
            <person name="Mondo S."/>
            <person name="Nolan M."/>
            <person name="Ohm R."/>
            <person name="Pangilinan J."/>
            <person name="Park H.-J."/>
            <person name="Ramirez L."/>
            <person name="Alfaro M."/>
            <person name="Sun H."/>
            <person name="Tritt A."/>
            <person name="Yoshinaga Y."/>
            <person name="Zwiers L.-H."/>
            <person name="Turgeon B."/>
            <person name="Goodwin S."/>
            <person name="Spatafora J."/>
            <person name="Crous P."/>
            <person name="Grigoriev I."/>
        </authorList>
    </citation>
    <scope>NUCLEOTIDE SEQUENCE</scope>
    <source>
        <strain evidence="1">ATCC 200398</strain>
    </source>
</reference>
<organism evidence="1 2">
    <name type="scientific">Lindgomyces ingoldianus</name>
    <dbReference type="NCBI Taxonomy" id="673940"/>
    <lineage>
        <taxon>Eukaryota</taxon>
        <taxon>Fungi</taxon>
        <taxon>Dikarya</taxon>
        <taxon>Ascomycota</taxon>
        <taxon>Pezizomycotina</taxon>
        <taxon>Dothideomycetes</taxon>
        <taxon>Pleosporomycetidae</taxon>
        <taxon>Pleosporales</taxon>
        <taxon>Lindgomycetaceae</taxon>
        <taxon>Lindgomyces</taxon>
    </lineage>
</organism>
<protein>
    <submittedName>
        <fullName evidence="1">Uncharacterized protein</fullName>
    </submittedName>
</protein>
<proteinExistence type="predicted"/>
<comment type="caution">
    <text evidence="1">The sequence shown here is derived from an EMBL/GenBank/DDBJ whole genome shotgun (WGS) entry which is preliminary data.</text>
</comment>
<dbReference type="EMBL" id="MU003503">
    <property type="protein sequence ID" value="KAF2471948.1"/>
    <property type="molecule type" value="Genomic_DNA"/>
</dbReference>
<dbReference type="Proteomes" id="UP000799755">
    <property type="component" value="Unassembled WGS sequence"/>
</dbReference>